<evidence type="ECO:0000256" key="2">
    <source>
        <dbReference type="ARBA" id="ARBA00022630"/>
    </source>
</evidence>
<name>A0A3R5WUC8_9FIRM</name>
<comment type="similarity">
    <text evidence="3">Belongs to the flavoredoxin family.</text>
</comment>
<evidence type="ECO:0000259" key="4">
    <source>
        <dbReference type="SMART" id="SM00903"/>
    </source>
</evidence>
<dbReference type="InterPro" id="IPR012349">
    <property type="entry name" value="Split_barrel_FMN-bd"/>
</dbReference>
<dbReference type="GO" id="GO:0016646">
    <property type="term" value="F:oxidoreductase activity, acting on the CH-NH group of donors, NAD or NADP as acceptor"/>
    <property type="evidence" value="ECO:0007669"/>
    <property type="project" value="UniProtKB-ARBA"/>
</dbReference>
<feature type="domain" description="Flavin reductase like" evidence="4">
    <location>
        <begin position="23"/>
        <end position="169"/>
    </location>
</feature>
<evidence type="ECO:0000256" key="1">
    <source>
        <dbReference type="ARBA" id="ARBA00001917"/>
    </source>
</evidence>
<dbReference type="Pfam" id="PF01613">
    <property type="entry name" value="Flavin_Reduct"/>
    <property type="match status" value="1"/>
</dbReference>
<dbReference type="GO" id="GO:0010181">
    <property type="term" value="F:FMN binding"/>
    <property type="evidence" value="ECO:0007669"/>
    <property type="project" value="InterPro"/>
</dbReference>
<dbReference type="AlphaFoldDB" id="A0A3R5WUC8"/>
<sequence length="176" mass="18732">MKSNKEVSTMNKINISNAPAYTSPNSMTLICTEKPDGSTNLATLAFWAFASTNPGKIMFSLNKGAYSLELLAEKKEIVLAIPGVELTGALIGCGTCSGRDTDKAAKVGLTMQEVEGTNIKAPVPCKLLIHATVAQTMDADDHVVHLCDVKGVYGDEDVDAVFGWKGYAEFATAQQK</sequence>
<dbReference type="Gene3D" id="2.30.110.10">
    <property type="entry name" value="Electron Transport, Fmn-binding Protein, Chain A"/>
    <property type="match status" value="1"/>
</dbReference>
<dbReference type="EMBL" id="QSKW01000001">
    <property type="protein sequence ID" value="RHF00497.1"/>
    <property type="molecule type" value="Genomic_DNA"/>
</dbReference>
<comment type="cofactor">
    <cofactor evidence="1">
        <name>FMN</name>
        <dbReference type="ChEBI" id="CHEBI:58210"/>
    </cofactor>
</comment>
<gene>
    <name evidence="5" type="ORF">DW707_01085</name>
</gene>
<dbReference type="PANTHER" id="PTHR43567">
    <property type="entry name" value="FLAVOREDOXIN-RELATED-RELATED"/>
    <property type="match status" value="1"/>
</dbReference>
<dbReference type="SUPFAM" id="SSF50475">
    <property type="entry name" value="FMN-binding split barrel"/>
    <property type="match status" value="1"/>
</dbReference>
<dbReference type="InterPro" id="IPR002563">
    <property type="entry name" value="Flavin_Rdtase-like_dom"/>
</dbReference>
<protein>
    <submittedName>
        <fullName evidence="5">Flavin reductase family protein</fullName>
    </submittedName>
</protein>
<dbReference type="PANTHER" id="PTHR43567:SF1">
    <property type="entry name" value="FLAVOREDOXIN"/>
    <property type="match status" value="1"/>
</dbReference>
<dbReference type="SMART" id="SM00903">
    <property type="entry name" value="Flavin_Reduct"/>
    <property type="match status" value="1"/>
</dbReference>
<evidence type="ECO:0000256" key="3">
    <source>
        <dbReference type="ARBA" id="ARBA00038054"/>
    </source>
</evidence>
<keyword evidence="2" id="KW-0285">Flavoprotein</keyword>
<organism evidence="5 6">
    <name type="scientific">Roseburia inulinivorans</name>
    <dbReference type="NCBI Taxonomy" id="360807"/>
    <lineage>
        <taxon>Bacteria</taxon>
        <taxon>Bacillati</taxon>
        <taxon>Bacillota</taxon>
        <taxon>Clostridia</taxon>
        <taxon>Lachnospirales</taxon>
        <taxon>Lachnospiraceae</taxon>
        <taxon>Roseburia</taxon>
    </lineage>
</organism>
<accession>A0A3R5WUC8</accession>
<comment type="caution">
    <text evidence="5">The sequence shown here is derived from an EMBL/GenBank/DDBJ whole genome shotgun (WGS) entry which is preliminary data.</text>
</comment>
<proteinExistence type="inferred from homology"/>
<evidence type="ECO:0000313" key="5">
    <source>
        <dbReference type="EMBL" id="RHF00497.1"/>
    </source>
</evidence>
<dbReference type="Proteomes" id="UP000286271">
    <property type="component" value="Unassembled WGS sequence"/>
</dbReference>
<dbReference type="InterPro" id="IPR052174">
    <property type="entry name" value="Flavoredoxin"/>
</dbReference>
<reference evidence="5 6" key="1">
    <citation type="submission" date="2018-08" db="EMBL/GenBank/DDBJ databases">
        <title>A genome reference for cultivated species of the human gut microbiota.</title>
        <authorList>
            <person name="Zou Y."/>
            <person name="Xue W."/>
            <person name="Luo G."/>
        </authorList>
    </citation>
    <scope>NUCLEOTIDE SEQUENCE [LARGE SCALE GENOMIC DNA]</scope>
    <source>
        <strain evidence="5 6">AM27-11</strain>
    </source>
</reference>
<evidence type="ECO:0000313" key="6">
    <source>
        <dbReference type="Proteomes" id="UP000286271"/>
    </source>
</evidence>